<feature type="compositionally biased region" description="Pro residues" evidence="1">
    <location>
        <begin position="72"/>
        <end position="84"/>
    </location>
</feature>
<reference evidence="2" key="1">
    <citation type="submission" date="2021-03" db="EMBL/GenBank/DDBJ databases">
        <authorList>
            <person name="Li Z."/>
            <person name="Yang C."/>
        </authorList>
    </citation>
    <scope>NUCLEOTIDE SEQUENCE</scope>
    <source>
        <strain evidence="2">Dzin_1.0</strain>
        <tissue evidence="2">Leaf</tissue>
    </source>
</reference>
<feature type="region of interest" description="Disordered" evidence="1">
    <location>
        <begin position="1"/>
        <end position="26"/>
    </location>
</feature>
<name>A0A9D5CYM9_9LILI</name>
<protein>
    <submittedName>
        <fullName evidence="2">Uncharacterized protein</fullName>
    </submittedName>
</protein>
<evidence type="ECO:0000256" key="1">
    <source>
        <dbReference type="SAM" id="MobiDB-lite"/>
    </source>
</evidence>
<keyword evidence="3" id="KW-1185">Reference proteome</keyword>
<organism evidence="2 3">
    <name type="scientific">Dioscorea zingiberensis</name>
    <dbReference type="NCBI Taxonomy" id="325984"/>
    <lineage>
        <taxon>Eukaryota</taxon>
        <taxon>Viridiplantae</taxon>
        <taxon>Streptophyta</taxon>
        <taxon>Embryophyta</taxon>
        <taxon>Tracheophyta</taxon>
        <taxon>Spermatophyta</taxon>
        <taxon>Magnoliopsida</taxon>
        <taxon>Liliopsida</taxon>
        <taxon>Dioscoreales</taxon>
        <taxon>Dioscoreaceae</taxon>
        <taxon>Dioscorea</taxon>
    </lineage>
</organism>
<sequence>MELRPSVASSQPPPDAPVRLSLSPARLRRRRAAQPLPLHAWQLSALCPCSTPRHGRPPLCSAPFPSHQQPAGAPPPFAPPPLPCRPNTTVRPRCPFVRLRPTLTCSPIFARCSGRIEDERP</sequence>
<gene>
    <name evidence="2" type="ORF">J5N97_009659</name>
</gene>
<dbReference type="AlphaFoldDB" id="A0A9D5CYM9"/>
<reference evidence="2" key="2">
    <citation type="journal article" date="2022" name="Hortic Res">
        <title>The genome of Dioscorea zingiberensis sheds light on the biosynthesis, origin and evolution of the medicinally important diosgenin saponins.</title>
        <authorList>
            <person name="Li Y."/>
            <person name="Tan C."/>
            <person name="Li Z."/>
            <person name="Guo J."/>
            <person name="Li S."/>
            <person name="Chen X."/>
            <person name="Wang C."/>
            <person name="Dai X."/>
            <person name="Yang H."/>
            <person name="Song W."/>
            <person name="Hou L."/>
            <person name="Xu J."/>
            <person name="Tong Z."/>
            <person name="Xu A."/>
            <person name="Yuan X."/>
            <person name="Wang W."/>
            <person name="Yang Q."/>
            <person name="Chen L."/>
            <person name="Sun Z."/>
            <person name="Wang K."/>
            <person name="Pan B."/>
            <person name="Chen J."/>
            <person name="Bao Y."/>
            <person name="Liu F."/>
            <person name="Qi X."/>
            <person name="Gang D.R."/>
            <person name="Wen J."/>
            <person name="Li J."/>
        </authorList>
    </citation>
    <scope>NUCLEOTIDE SEQUENCE</scope>
    <source>
        <strain evidence="2">Dzin_1.0</strain>
    </source>
</reference>
<evidence type="ECO:0000313" key="3">
    <source>
        <dbReference type="Proteomes" id="UP001085076"/>
    </source>
</evidence>
<proteinExistence type="predicted"/>
<dbReference type="Proteomes" id="UP001085076">
    <property type="component" value="Miscellaneous, Linkage group lg02"/>
</dbReference>
<comment type="caution">
    <text evidence="2">The sequence shown here is derived from an EMBL/GenBank/DDBJ whole genome shotgun (WGS) entry which is preliminary data.</text>
</comment>
<evidence type="ECO:0000313" key="2">
    <source>
        <dbReference type="EMBL" id="KAJ0981404.1"/>
    </source>
</evidence>
<feature type="region of interest" description="Disordered" evidence="1">
    <location>
        <begin position="60"/>
        <end position="84"/>
    </location>
</feature>
<accession>A0A9D5CYM9</accession>
<dbReference type="EMBL" id="JAGGNH010000002">
    <property type="protein sequence ID" value="KAJ0981404.1"/>
    <property type="molecule type" value="Genomic_DNA"/>
</dbReference>